<organism evidence="3 4">
    <name type="scientific">Methyloceanibacter superfactus</name>
    <dbReference type="NCBI Taxonomy" id="1774969"/>
    <lineage>
        <taxon>Bacteria</taxon>
        <taxon>Pseudomonadati</taxon>
        <taxon>Pseudomonadota</taxon>
        <taxon>Alphaproteobacteria</taxon>
        <taxon>Hyphomicrobiales</taxon>
        <taxon>Hyphomicrobiaceae</taxon>
        <taxon>Methyloceanibacter</taxon>
    </lineage>
</organism>
<dbReference type="Pfam" id="PF13432">
    <property type="entry name" value="TPR_16"/>
    <property type="match status" value="1"/>
</dbReference>
<evidence type="ECO:0000256" key="2">
    <source>
        <dbReference type="SAM" id="MobiDB-lite"/>
    </source>
</evidence>
<keyword evidence="1" id="KW-0574">Periplasm</keyword>
<keyword evidence="1" id="KW-0732">Signal</keyword>
<dbReference type="NCBIfam" id="TIGR02795">
    <property type="entry name" value="tol_pal_ybgF"/>
    <property type="match status" value="1"/>
</dbReference>
<dbReference type="GO" id="GO:0043093">
    <property type="term" value="P:FtsZ-dependent cytokinesis"/>
    <property type="evidence" value="ECO:0007669"/>
    <property type="project" value="UniProtKB-UniRule"/>
</dbReference>
<keyword evidence="1" id="KW-0132">Cell division</keyword>
<feature type="compositionally biased region" description="Low complexity" evidence="2">
    <location>
        <begin position="164"/>
        <end position="184"/>
    </location>
</feature>
<feature type="chain" id="PRO_5009987298" description="Cell division coordinator CpoB" evidence="1">
    <location>
        <begin position="37"/>
        <end position="437"/>
    </location>
</feature>
<dbReference type="Proteomes" id="UP000094472">
    <property type="component" value="Unassembled WGS sequence"/>
</dbReference>
<dbReference type="Gene3D" id="1.25.40.10">
    <property type="entry name" value="Tetratricopeptide repeat domain"/>
    <property type="match status" value="1"/>
</dbReference>
<evidence type="ECO:0000313" key="3">
    <source>
        <dbReference type="EMBL" id="ODR96734.1"/>
    </source>
</evidence>
<dbReference type="STRING" id="1774969.AUC69_14180"/>
<keyword evidence="1" id="KW-0131">Cell cycle</keyword>
<protein>
    <recommendedName>
        <fullName evidence="1">Cell division coordinator CpoB</fullName>
    </recommendedName>
</protein>
<feature type="compositionally biased region" description="Low complexity" evidence="2">
    <location>
        <begin position="196"/>
        <end position="212"/>
    </location>
</feature>
<comment type="caution">
    <text evidence="3">The sequence shown here is derived from an EMBL/GenBank/DDBJ whole genome shotgun (WGS) entry which is preliminary data.</text>
</comment>
<comment type="similarity">
    <text evidence="1">Belongs to the CpoB family.</text>
</comment>
<comment type="subcellular location">
    <subcellularLocation>
        <location evidence="1">Periplasm</location>
    </subcellularLocation>
</comment>
<dbReference type="InterPro" id="IPR011990">
    <property type="entry name" value="TPR-like_helical_dom_sf"/>
</dbReference>
<dbReference type="RefSeq" id="WP_069442247.1">
    <property type="nucleotide sequence ID" value="NZ_LPWF01000028.1"/>
</dbReference>
<feature type="region of interest" description="Disordered" evidence="2">
    <location>
        <begin position="110"/>
        <end position="233"/>
    </location>
</feature>
<reference evidence="3 4" key="1">
    <citation type="journal article" date="2016" name="Environ. Microbiol.">
        <title>New Methyloceanibacter diversity from North Sea sediments includes methanotroph containing solely the soluble methane monooxygenase.</title>
        <authorList>
            <person name="Vekeman B."/>
            <person name="Kerckhof F.M."/>
            <person name="Cremers G."/>
            <person name="de Vos P."/>
            <person name="Vandamme P."/>
            <person name="Boon N."/>
            <person name="Op den Camp H.J."/>
            <person name="Heylen K."/>
        </authorList>
    </citation>
    <scope>NUCLEOTIDE SEQUENCE [LARGE SCALE GENOMIC DNA]</scope>
    <source>
        <strain evidence="3 4">R-67175</strain>
    </source>
</reference>
<dbReference type="AlphaFoldDB" id="A0A1E3VT84"/>
<evidence type="ECO:0000256" key="1">
    <source>
        <dbReference type="HAMAP-Rule" id="MF_02066"/>
    </source>
</evidence>
<dbReference type="OrthoDB" id="7185608at2"/>
<proteinExistence type="inferred from homology"/>
<dbReference type="HAMAP" id="MF_02066">
    <property type="entry name" value="CpoB"/>
    <property type="match status" value="1"/>
</dbReference>
<dbReference type="InterPro" id="IPR034706">
    <property type="entry name" value="CpoB"/>
</dbReference>
<accession>A0A1E3VT84</accession>
<dbReference type="InterPro" id="IPR019734">
    <property type="entry name" value="TPR_rpt"/>
</dbReference>
<dbReference type="InterPro" id="IPR014162">
    <property type="entry name" value="CpoB_C"/>
</dbReference>
<sequence length="437" mass="45119" precursor="true">MLPSLHIWGPTRGTRVHLAALAVCVLLGLAPGRALAQDGGDLDARVGKLETEIADLKAMVGRLEALVRAKPSLAPGVSGAAPAGDGDLDSRVSVIETQIGALTNQMAMMGGQMGGQAGGADATPPPPADVAAAEETMPPAPKSDTSKPDIAPDVMEALRDEPAPAEAAPKSAPLAPQAAIPPQADDSDPSKPRWYGPRAGGQQPDGQQPGQAEADDNAPQSILPPSATGAVPDDAAQRDDLAKSLAALPDGDAQALYEQAYGDLLQRDYPAAETGFAKVVKTYPKDPLAGSAQYWVGETYYVRKQYKKAADSFLAAYRKYSSSDKAPDSLLKLGMSLAALGQKDAACSTFAELNDKFPDMHDHLRNQAKGEADKAGCKCARRTGLAPRSGHAVSAAVALCPRGARGVRRSGQSGVDASRGALACRAEGRSGALRVHG</sequence>
<dbReference type="EMBL" id="LPWF01000028">
    <property type="protein sequence ID" value="ODR96734.1"/>
    <property type="molecule type" value="Genomic_DNA"/>
</dbReference>
<dbReference type="GO" id="GO:0030288">
    <property type="term" value="C:outer membrane-bounded periplasmic space"/>
    <property type="evidence" value="ECO:0007669"/>
    <property type="project" value="UniProtKB-UniRule"/>
</dbReference>
<dbReference type="Pfam" id="PF13174">
    <property type="entry name" value="TPR_6"/>
    <property type="match status" value="1"/>
</dbReference>
<comment type="function">
    <text evidence="1">Mediates coordination of peptidoglycan synthesis and outer membrane constriction during cell division.</text>
</comment>
<evidence type="ECO:0000313" key="4">
    <source>
        <dbReference type="Proteomes" id="UP000094472"/>
    </source>
</evidence>
<name>A0A1E3VT84_9HYPH</name>
<feature type="signal peptide" evidence="1">
    <location>
        <begin position="1"/>
        <end position="36"/>
    </location>
</feature>
<gene>
    <name evidence="1" type="primary">cpoB</name>
    <name evidence="3" type="ORF">AUC69_14180</name>
</gene>
<keyword evidence="4" id="KW-1185">Reference proteome</keyword>
<dbReference type="SUPFAM" id="SSF48452">
    <property type="entry name" value="TPR-like"/>
    <property type="match status" value="1"/>
</dbReference>